<feature type="coiled-coil region" evidence="1">
    <location>
        <begin position="233"/>
        <end position="260"/>
    </location>
</feature>
<name>A0A6A6SKC1_9PLEO</name>
<protein>
    <submittedName>
        <fullName evidence="3">Uncharacterized protein</fullName>
    </submittedName>
</protein>
<dbReference type="EMBL" id="MU004576">
    <property type="protein sequence ID" value="KAF2647862.1"/>
    <property type="molecule type" value="Genomic_DNA"/>
</dbReference>
<reference evidence="3" key="1">
    <citation type="journal article" date="2020" name="Stud. Mycol.">
        <title>101 Dothideomycetes genomes: a test case for predicting lifestyles and emergence of pathogens.</title>
        <authorList>
            <person name="Haridas S."/>
            <person name="Albert R."/>
            <person name="Binder M."/>
            <person name="Bloem J."/>
            <person name="Labutti K."/>
            <person name="Salamov A."/>
            <person name="Andreopoulos B."/>
            <person name="Baker S."/>
            <person name="Barry K."/>
            <person name="Bills G."/>
            <person name="Bluhm B."/>
            <person name="Cannon C."/>
            <person name="Castanera R."/>
            <person name="Culley D."/>
            <person name="Daum C."/>
            <person name="Ezra D."/>
            <person name="Gonzalez J."/>
            <person name="Henrissat B."/>
            <person name="Kuo A."/>
            <person name="Liang C."/>
            <person name="Lipzen A."/>
            <person name="Lutzoni F."/>
            <person name="Magnuson J."/>
            <person name="Mondo S."/>
            <person name="Nolan M."/>
            <person name="Ohm R."/>
            <person name="Pangilinan J."/>
            <person name="Park H.-J."/>
            <person name="Ramirez L."/>
            <person name="Alfaro M."/>
            <person name="Sun H."/>
            <person name="Tritt A."/>
            <person name="Yoshinaga Y."/>
            <person name="Zwiers L.-H."/>
            <person name="Turgeon B."/>
            <person name="Goodwin S."/>
            <person name="Spatafora J."/>
            <person name="Crous P."/>
            <person name="Grigoriev I."/>
        </authorList>
    </citation>
    <scope>NUCLEOTIDE SEQUENCE</scope>
    <source>
        <strain evidence="3">CBS 122681</strain>
    </source>
</reference>
<evidence type="ECO:0000256" key="2">
    <source>
        <dbReference type="SAM" id="MobiDB-lite"/>
    </source>
</evidence>
<keyword evidence="1" id="KW-0175">Coiled coil</keyword>
<evidence type="ECO:0000313" key="4">
    <source>
        <dbReference type="Proteomes" id="UP000799324"/>
    </source>
</evidence>
<feature type="compositionally biased region" description="Acidic residues" evidence="2">
    <location>
        <begin position="413"/>
        <end position="429"/>
    </location>
</feature>
<keyword evidence="4" id="KW-1185">Reference proteome</keyword>
<dbReference type="Proteomes" id="UP000799324">
    <property type="component" value="Unassembled WGS sequence"/>
</dbReference>
<feature type="region of interest" description="Disordered" evidence="2">
    <location>
        <begin position="1"/>
        <end position="20"/>
    </location>
</feature>
<feature type="region of interest" description="Disordered" evidence="2">
    <location>
        <begin position="401"/>
        <end position="438"/>
    </location>
</feature>
<accession>A0A6A6SKC1</accession>
<dbReference type="AlphaFoldDB" id="A0A6A6SKC1"/>
<evidence type="ECO:0000313" key="3">
    <source>
        <dbReference type="EMBL" id="KAF2647862.1"/>
    </source>
</evidence>
<gene>
    <name evidence="3" type="ORF">K491DRAFT_763440</name>
</gene>
<proteinExistence type="predicted"/>
<evidence type="ECO:0000256" key="1">
    <source>
        <dbReference type="SAM" id="Coils"/>
    </source>
</evidence>
<organism evidence="3 4">
    <name type="scientific">Lophiostoma macrostomum CBS 122681</name>
    <dbReference type="NCBI Taxonomy" id="1314788"/>
    <lineage>
        <taxon>Eukaryota</taxon>
        <taxon>Fungi</taxon>
        <taxon>Dikarya</taxon>
        <taxon>Ascomycota</taxon>
        <taxon>Pezizomycotina</taxon>
        <taxon>Dothideomycetes</taxon>
        <taxon>Pleosporomycetidae</taxon>
        <taxon>Pleosporales</taxon>
        <taxon>Lophiostomataceae</taxon>
        <taxon>Lophiostoma</taxon>
    </lineage>
</organism>
<sequence length="438" mass="50338">MATANSGNAPMSQSPLGQNIDTQLSNHLTTLNNFRTVCQEAMNPHANFMTMHSQKCQSMSDTYVNFVSVTDAWNNQCGGQLDPDEGVKKTYQSSANSSWEQANQYRRSVVACEKHWNEKYALEKERVKGLVGALLEQAAGVDVSERLIRDARETFERDVPLVRFGSGRQLVKMDDDTVEDRTPEPFRTMTSEMRQLLNNWSKKHERTPENEKLFRDLEAQMKAMLKHWSRTHMKKIQNGARNKQARILDLEKQLRQQLDALVGSRIGYIEAVAYDESMFTKDKTSAVRRKTRAKKNLKRVESLLNKVARHPQLEHDADLGNIKRKLYKLRAKNRIYFRMYTDEAMAASTELSMNEAYYSAMFEGEKHKAKPFVDHLLEQLRGQSTNDQLLEKVRFVMESNLKEVENNNGSNEQEGESEEGHEDDNEVNSDDQSSATAR</sequence>